<feature type="signal peptide" evidence="1">
    <location>
        <begin position="1"/>
        <end position="33"/>
    </location>
</feature>
<dbReference type="Proteomes" id="UP000019118">
    <property type="component" value="Unassembled WGS sequence"/>
</dbReference>
<dbReference type="Pfam" id="PF00089">
    <property type="entry name" value="Trypsin"/>
    <property type="match status" value="1"/>
</dbReference>
<dbReference type="SUPFAM" id="SSF50494">
    <property type="entry name" value="Trypsin-like serine proteases"/>
    <property type="match status" value="1"/>
</dbReference>
<dbReference type="GeneID" id="109534794"/>
<dbReference type="InterPro" id="IPR009003">
    <property type="entry name" value="Peptidase_S1_PA"/>
</dbReference>
<dbReference type="InterPro" id="IPR001254">
    <property type="entry name" value="Trypsin_dom"/>
</dbReference>
<dbReference type="GO" id="GO:0004252">
    <property type="term" value="F:serine-type endopeptidase activity"/>
    <property type="evidence" value="ECO:0007669"/>
    <property type="project" value="InterPro"/>
</dbReference>
<dbReference type="InterPro" id="IPR043504">
    <property type="entry name" value="Peptidase_S1_PA_chymotrypsin"/>
</dbReference>
<reference evidence="4" key="1">
    <citation type="journal article" date="2013" name="Genome Biol.">
        <title>Draft genome of the mountain pine beetle, Dendroctonus ponderosae Hopkins, a major forest pest.</title>
        <authorList>
            <person name="Keeling C.I."/>
            <person name="Yuen M.M."/>
            <person name="Liao N.Y."/>
            <person name="Docking T.R."/>
            <person name="Chan S.K."/>
            <person name="Taylor G.A."/>
            <person name="Palmquist D.L."/>
            <person name="Jackman S.D."/>
            <person name="Nguyen A."/>
            <person name="Li M."/>
            <person name="Henderson H."/>
            <person name="Janes J.K."/>
            <person name="Zhao Y."/>
            <person name="Pandoh P."/>
            <person name="Moore R."/>
            <person name="Sperling F.A."/>
            <person name="Huber D.P."/>
            <person name="Birol I."/>
            <person name="Jones S.J."/>
            <person name="Bohlmann J."/>
        </authorList>
    </citation>
    <scope>NUCLEOTIDE SEQUENCE</scope>
</reference>
<dbReference type="AlphaFoldDB" id="A0AAR5P6B6"/>
<feature type="chain" id="PRO_5043837722" description="Peptidase S1 domain-containing protein" evidence="1">
    <location>
        <begin position="34"/>
        <end position="331"/>
    </location>
</feature>
<dbReference type="PANTHER" id="PTHR24260">
    <property type="match status" value="1"/>
</dbReference>
<proteinExistence type="predicted"/>
<keyword evidence="1" id="KW-0732">Signal</keyword>
<dbReference type="GO" id="GO:0006508">
    <property type="term" value="P:proteolysis"/>
    <property type="evidence" value="ECO:0007669"/>
    <property type="project" value="InterPro"/>
</dbReference>
<evidence type="ECO:0000313" key="4">
    <source>
        <dbReference type="Proteomes" id="UP000019118"/>
    </source>
</evidence>
<feature type="domain" description="Peptidase S1" evidence="2">
    <location>
        <begin position="20"/>
        <end position="259"/>
    </location>
</feature>
<dbReference type="Gene3D" id="2.40.10.10">
    <property type="entry name" value="Trypsin-like serine proteases"/>
    <property type="match status" value="2"/>
</dbReference>
<sequence length="331" mass="37285">MASAVFGSIDGKMHVNSLYIVGCLLLLVKQSCAVTETSPLIYPFHAVVDSIFVCSALLISDQYVLCPAQCVNGSTWGAKIFLGFNADAFFQGRLWQKDTEVAHASNIIVHDKFVQVSNGSFMNNIALLQLTKRVSFRKNIRPGVLMAKEELQLLGEVSLNVTGWSTDIVSNLSLSEARLLNKDYCNLLYQPNYFPNQEACMEWEGENSLTLTGNLVSTNQRVLGFVIRPACLSKIPQCLNHNKIVTIPPFLDWVSRQTNISIQELTTFKTEHAELIERMDDLLWMLQETDDQHFKDSRRLARMDVTLKALMEALRQIRASIEDGCVPFFEP</sequence>
<accession>A0AAR5P6B6</accession>
<name>A0AAR5P6B6_DENPD</name>
<dbReference type="SMART" id="SM00020">
    <property type="entry name" value="Tryp_SPc"/>
    <property type="match status" value="1"/>
</dbReference>
<protein>
    <recommendedName>
        <fullName evidence="2">Peptidase S1 domain-containing protein</fullName>
    </recommendedName>
</protein>
<dbReference type="InterPro" id="IPR051333">
    <property type="entry name" value="CLIP_Serine_Protease"/>
</dbReference>
<organism evidence="3 4">
    <name type="scientific">Dendroctonus ponderosae</name>
    <name type="common">Mountain pine beetle</name>
    <dbReference type="NCBI Taxonomy" id="77166"/>
    <lineage>
        <taxon>Eukaryota</taxon>
        <taxon>Metazoa</taxon>
        <taxon>Ecdysozoa</taxon>
        <taxon>Arthropoda</taxon>
        <taxon>Hexapoda</taxon>
        <taxon>Insecta</taxon>
        <taxon>Pterygota</taxon>
        <taxon>Neoptera</taxon>
        <taxon>Endopterygota</taxon>
        <taxon>Coleoptera</taxon>
        <taxon>Polyphaga</taxon>
        <taxon>Cucujiformia</taxon>
        <taxon>Curculionidae</taxon>
        <taxon>Scolytinae</taxon>
        <taxon>Dendroctonus</taxon>
    </lineage>
</organism>
<dbReference type="KEGG" id="dpa:109534794"/>
<dbReference type="PANTHER" id="PTHR24260:SF132">
    <property type="entry name" value="PEPTIDASE S1 DOMAIN-CONTAINING PROTEIN"/>
    <property type="match status" value="1"/>
</dbReference>
<reference evidence="3" key="2">
    <citation type="submission" date="2024-08" db="UniProtKB">
        <authorList>
            <consortium name="EnsemblMetazoa"/>
        </authorList>
    </citation>
    <scope>IDENTIFICATION</scope>
</reference>
<dbReference type="EnsemblMetazoa" id="XM_019900582.1">
    <property type="protein sequence ID" value="XP_019756141.1"/>
    <property type="gene ID" value="LOC109534794"/>
</dbReference>
<dbReference type="PROSITE" id="PS50240">
    <property type="entry name" value="TRYPSIN_DOM"/>
    <property type="match status" value="1"/>
</dbReference>
<evidence type="ECO:0000259" key="2">
    <source>
        <dbReference type="PROSITE" id="PS50240"/>
    </source>
</evidence>
<evidence type="ECO:0000313" key="3">
    <source>
        <dbReference type="EnsemblMetazoa" id="XP_019756141.1"/>
    </source>
</evidence>
<evidence type="ECO:0000256" key="1">
    <source>
        <dbReference type="SAM" id="SignalP"/>
    </source>
</evidence>
<keyword evidence="4" id="KW-1185">Reference proteome</keyword>